<protein>
    <submittedName>
        <fullName evidence="8">Translocation/assembly module TamB domain-containing protein</fullName>
    </submittedName>
</protein>
<evidence type="ECO:0000256" key="2">
    <source>
        <dbReference type="ARBA" id="ARBA00022692"/>
    </source>
</evidence>
<evidence type="ECO:0000256" key="1">
    <source>
        <dbReference type="ARBA" id="ARBA00004167"/>
    </source>
</evidence>
<name>A0ABT3QVV9_9HYPH</name>
<evidence type="ECO:0000256" key="5">
    <source>
        <dbReference type="SAM" id="MobiDB-lite"/>
    </source>
</evidence>
<evidence type="ECO:0000256" key="3">
    <source>
        <dbReference type="ARBA" id="ARBA00022989"/>
    </source>
</evidence>
<evidence type="ECO:0000313" key="9">
    <source>
        <dbReference type="Proteomes" id="UP001300261"/>
    </source>
</evidence>
<comment type="subcellular location">
    <subcellularLocation>
        <location evidence="1">Membrane</location>
        <topology evidence="1">Single-pass membrane protein</topology>
    </subcellularLocation>
</comment>
<sequence length="1205" mass="124212">MTRILIALAFLNLGFPATAQETPEEERSRFLSFVENRLSTPNRSIRIRNIQGVLSSEATIGEITIADHEGVWLRIQGVTIDWNRSALILRQRLDVERLAAETIEMLRMPLPDPGLPAPEAGTFTVPELPISIDLGQLEVERLSFEDNVFGLAATVSLEGSLRLEDGTLDAALEVVRLDGPGGQLTLEANYANETQALDINLAVSEPANGMIVNLLDIPGNPPLSLTAAGSGPIDNFDLDISLQAAGEPAADGQVQLRGRDDGLAFTADLSGSIEQLIQEPYRAFFGAQTSLSASGVALNSGAFLLDNLTLASAALQLQAAAETGVDGFLQSLDLDATIGEAGESKVILPVPGGDVSVRSTRLGVVFGKAAGGMWTATLDVVDLATGTFSAQNLSLEAGGEAQNLSQPQQRRITFRADGAMTGISAERPELADALGDRIAIALEGGWQAGAPVMLDSATLSAEAFSLLLAGRIVDYAFLGDIALQAGSIAPFSGLAGRELSGSADLEASGEVRPLTGAFDLRLDGQASDVEVGVAALDSLLAGTTRTTGRIARGPDGIAAENLRIANERVEITADGSFASDAADITFGVDLQDLALITDRATGRLTASGRALGAGGLIDLKFDASVPNGALAGKELGDGQLTFEGTLQDGDLNGDVTGAGGVGGIPVDLGAKVALAEDERSLREIEVTAGRARLTGEVVQGREGLLDGRLDLDAEDISTLAALALVDATGSVNAEILLNAADSEQRAEIIATASDIRAEGITIGSAGIEATATDIFGVPGLEGTVSATEASAFGVEVDRAEATATLAGETTDFSANALLKNGTAASVSGALVPEDGGFELRIDTFDLSQAGIGLELVQPAVFEVRGEEISFDAVALNLGEGRLRASGKIGRAFDVSLDVEEVPLSLANTVRPDLGLGGTVSGNAQVTGMRTQPQITFEMQGRQISAALLENAGVSSVAVDAAGRTVGGNLQVDASARSPQGLSVTADGRIPTTADGELSLDVLATAPLALAERFVADRGMRLTGTASFDGSITGTLAEPDINGAVTTSGVRLFDPTTGVRLSGANLSATIADRTIRISSASATVAAGGRIGVTGSIGIRPEAGFPVDLRVELSEARYVDRELVAATLSGTLTLTGQLRRDPLLAGRVVIDRAEVIVPSHIAGRAATVEVIHRNPPPAVRRTLQKARAAEGSPVPGRARAWFSSTSR</sequence>
<evidence type="ECO:0000256" key="4">
    <source>
        <dbReference type="ARBA" id="ARBA00023136"/>
    </source>
</evidence>
<keyword evidence="6" id="KW-0732">Signal</keyword>
<reference evidence="8 9" key="1">
    <citation type="journal article" date="2016" name="Int. J. Syst. Evol. Microbiol.">
        <title>Labrenzia salina sp. nov., isolated from the rhizosphere of the halophyte Arthrocnemum macrostachyum.</title>
        <authorList>
            <person name="Camacho M."/>
            <person name="Redondo-Gomez S."/>
            <person name="Rodriguez-Llorente I."/>
            <person name="Rohde M."/>
            <person name="Sproer C."/>
            <person name="Schumann P."/>
            <person name="Klenk H.P."/>
            <person name="Montero-Calasanz M.D.C."/>
        </authorList>
    </citation>
    <scope>NUCLEOTIDE SEQUENCE [LARGE SCALE GENOMIC DNA]</scope>
    <source>
        <strain evidence="8 9">DSM 29163</strain>
    </source>
</reference>
<evidence type="ECO:0000256" key="6">
    <source>
        <dbReference type="SAM" id="SignalP"/>
    </source>
</evidence>
<keyword evidence="4" id="KW-0472">Membrane</keyword>
<dbReference type="PANTHER" id="PTHR36985:SF1">
    <property type="entry name" value="TRANSLOCATION AND ASSEMBLY MODULE SUBUNIT TAMB"/>
    <property type="match status" value="1"/>
</dbReference>
<feature type="domain" description="Translocation and assembly module TamB C-terminal" evidence="7">
    <location>
        <begin position="1080"/>
        <end position="1185"/>
    </location>
</feature>
<dbReference type="InterPro" id="IPR007452">
    <property type="entry name" value="TamB_C"/>
</dbReference>
<gene>
    <name evidence="8" type="ORF">ON753_01270</name>
</gene>
<evidence type="ECO:0000313" key="8">
    <source>
        <dbReference type="EMBL" id="MCX2721042.1"/>
    </source>
</evidence>
<feature type="signal peptide" evidence="6">
    <location>
        <begin position="1"/>
        <end position="19"/>
    </location>
</feature>
<evidence type="ECO:0000259" key="7">
    <source>
        <dbReference type="Pfam" id="PF04357"/>
    </source>
</evidence>
<dbReference type="RefSeq" id="WP_265960739.1">
    <property type="nucleotide sequence ID" value="NZ_JAPEVI010000001.1"/>
</dbReference>
<keyword evidence="2" id="KW-0812">Transmembrane</keyword>
<dbReference type="EMBL" id="JAPEVI010000001">
    <property type="protein sequence ID" value="MCX2721042.1"/>
    <property type="molecule type" value="Genomic_DNA"/>
</dbReference>
<proteinExistence type="predicted"/>
<organism evidence="8 9">
    <name type="scientific">Roseibium salinum</name>
    <dbReference type="NCBI Taxonomy" id="1604349"/>
    <lineage>
        <taxon>Bacteria</taxon>
        <taxon>Pseudomonadati</taxon>
        <taxon>Pseudomonadota</taxon>
        <taxon>Alphaproteobacteria</taxon>
        <taxon>Hyphomicrobiales</taxon>
        <taxon>Stappiaceae</taxon>
        <taxon>Roseibium</taxon>
    </lineage>
</organism>
<keyword evidence="9" id="KW-1185">Reference proteome</keyword>
<feature type="region of interest" description="Disordered" evidence="5">
    <location>
        <begin position="1183"/>
        <end position="1205"/>
    </location>
</feature>
<comment type="caution">
    <text evidence="8">The sequence shown here is derived from an EMBL/GenBank/DDBJ whole genome shotgun (WGS) entry which is preliminary data.</text>
</comment>
<accession>A0ABT3QVV9</accession>
<dbReference type="Pfam" id="PF04357">
    <property type="entry name" value="TamB"/>
    <property type="match status" value="1"/>
</dbReference>
<dbReference type="Proteomes" id="UP001300261">
    <property type="component" value="Unassembled WGS sequence"/>
</dbReference>
<dbReference type="PANTHER" id="PTHR36985">
    <property type="entry name" value="TRANSLOCATION AND ASSEMBLY MODULE SUBUNIT TAMB"/>
    <property type="match status" value="1"/>
</dbReference>
<feature type="chain" id="PRO_5046192456" evidence="6">
    <location>
        <begin position="20"/>
        <end position="1205"/>
    </location>
</feature>
<keyword evidence="3" id="KW-1133">Transmembrane helix</keyword>